<dbReference type="InParanoid" id="G2XNJ1"/>
<gene>
    <name evidence="1" type="ORF">BofuT4_uP075300.1</name>
</gene>
<dbReference type="EMBL" id="FQ790246">
    <property type="protein sequence ID" value="CCD42447.1"/>
    <property type="molecule type" value="Genomic_DNA"/>
</dbReference>
<dbReference type="Proteomes" id="UP000008177">
    <property type="component" value="Unplaced contigs"/>
</dbReference>
<reference evidence="2" key="1">
    <citation type="journal article" date="2011" name="PLoS Genet.">
        <title>Genomic analysis of the necrotrophic fungal pathogens Sclerotinia sclerotiorum and Botrytis cinerea.</title>
        <authorList>
            <person name="Amselem J."/>
            <person name="Cuomo C.A."/>
            <person name="van Kan J.A."/>
            <person name="Viaud M."/>
            <person name="Benito E.P."/>
            <person name="Couloux A."/>
            <person name="Coutinho P.M."/>
            <person name="de Vries R.P."/>
            <person name="Dyer P.S."/>
            <person name="Fillinger S."/>
            <person name="Fournier E."/>
            <person name="Gout L."/>
            <person name="Hahn M."/>
            <person name="Kohn L."/>
            <person name="Lapalu N."/>
            <person name="Plummer K.M."/>
            <person name="Pradier J.M."/>
            <person name="Quevillon E."/>
            <person name="Sharon A."/>
            <person name="Simon A."/>
            <person name="ten Have A."/>
            <person name="Tudzynski B."/>
            <person name="Tudzynski P."/>
            <person name="Wincker P."/>
            <person name="Andrew M."/>
            <person name="Anthouard V."/>
            <person name="Beever R.E."/>
            <person name="Beffa R."/>
            <person name="Benoit I."/>
            <person name="Bouzid O."/>
            <person name="Brault B."/>
            <person name="Chen Z."/>
            <person name="Choquer M."/>
            <person name="Collemare J."/>
            <person name="Cotton P."/>
            <person name="Danchin E.G."/>
            <person name="Da Silva C."/>
            <person name="Gautier A."/>
            <person name="Giraud C."/>
            <person name="Giraud T."/>
            <person name="Gonzalez C."/>
            <person name="Grossetete S."/>
            <person name="Guldener U."/>
            <person name="Henrissat B."/>
            <person name="Howlett B.J."/>
            <person name="Kodira C."/>
            <person name="Kretschmer M."/>
            <person name="Lappartient A."/>
            <person name="Leroch M."/>
            <person name="Levis C."/>
            <person name="Mauceli E."/>
            <person name="Neuveglise C."/>
            <person name="Oeser B."/>
            <person name="Pearson M."/>
            <person name="Poulain J."/>
            <person name="Poussereau N."/>
            <person name="Quesneville H."/>
            <person name="Rascle C."/>
            <person name="Schumacher J."/>
            <person name="Segurens B."/>
            <person name="Sexton A."/>
            <person name="Silva E."/>
            <person name="Sirven C."/>
            <person name="Soanes D.M."/>
            <person name="Talbot N.J."/>
            <person name="Templeton M."/>
            <person name="Yandava C."/>
            <person name="Yarden O."/>
            <person name="Zeng Q."/>
            <person name="Rollins J.A."/>
            <person name="Lebrun M.H."/>
            <person name="Dickman M."/>
        </authorList>
    </citation>
    <scope>NUCLEOTIDE SEQUENCE [LARGE SCALE GENOMIC DNA]</scope>
    <source>
        <strain evidence="2">T4</strain>
    </source>
</reference>
<accession>G2XNJ1</accession>
<sequence>MAHSSNSYFFPTSPGVAGKRLSQTTWNLTMAIERLVPESADRIAMFYR</sequence>
<name>G2XNJ1_BOTF4</name>
<dbReference type="AlphaFoldDB" id="G2XNJ1"/>
<evidence type="ECO:0000313" key="2">
    <source>
        <dbReference type="Proteomes" id="UP000008177"/>
    </source>
</evidence>
<evidence type="ECO:0000313" key="1">
    <source>
        <dbReference type="EMBL" id="CCD42447.1"/>
    </source>
</evidence>
<dbReference type="HOGENOM" id="CLU_3159862_0_0_1"/>
<protein>
    <submittedName>
        <fullName evidence="1">Uncharacterized protein</fullName>
    </submittedName>
</protein>
<proteinExistence type="predicted"/>
<organism evidence="1 2">
    <name type="scientific">Botryotinia fuckeliana (strain T4)</name>
    <name type="common">Noble rot fungus</name>
    <name type="synonym">Botrytis cinerea</name>
    <dbReference type="NCBI Taxonomy" id="999810"/>
    <lineage>
        <taxon>Eukaryota</taxon>
        <taxon>Fungi</taxon>
        <taxon>Dikarya</taxon>
        <taxon>Ascomycota</taxon>
        <taxon>Pezizomycotina</taxon>
        <taxon>Leotiomycetes</taxon>
        <taxon>Helotiales</taxon>
        <taxon>Sclerotiniaceae</taxon>
        <taxon>Botrytis</taxon>
    </lineage>
</organism>